<proteinExistence type="predicted"/>
<keyword evidence="1" id="KW-0479">Metal-binding</keyword>
<dbReference type="EMBL" id="CABITT030000004">
    <property type="protein sequence ID" value="VVB01719.1"/>
    <property type="molecule type" value="Genomic_DNA"/>
</dbReference>
<dbReference type="Proteomes" id="UP000489600">
    <property type="component" value="Unassembled WGS sequence"/>
</dbReference>
<evidence type="ECO:0000256" key="3">
    <source>
        <dbReference type="ARBA" id="ARBA00023002"/>
    </source>
</evidence>
<keyword evidence="6" id="KW-1185">Reference proteome</keyword>
<sequence>MERIFDVSRYPVLFPSLHQHEWSSRDVGSKTLISRSKERAQSLGTYTIGVYGFKGTVKYQVSVPDEDVQNNHELQAWWKELRGEGHRDKKSELWWPKMQNREEFMETCTIIIWVAFALHATVNFGQYPIAVYLPNWPTICRQFTPKENTQEFEELEKNPDKLFLKTITTQH</sequence>
<dbReference type="InterPro" id="IPR013819">
    <property type="entry name" value="LipOase_C"/>
</dbReference>
<dbReference type="PROSITE" id="PS51393">
    <property type="entry name" value="LIPOXYGENASE_3"/>
    <property type="match status" value="1"/>
</dbReference>
<evidence type="ECO:0000313" key="6">
    <source>
        <dbReference type="Proteomes" id="UP000489600"/>
    </source>
</evidence>
<evidence type="ECO:0000256" key="2">
    <source>
        <dbReference type="ARBA" id="ARBA00022964"/>
    </source>
</evidence>
<keyword evidence="3" id="KW-0560">Oxidoreductase</keyword>
<dbReference type="PANTHER" id="PTHR11771">
    <property type="entry name" value="LIPOXYGENASE"/>
    <property type="match status" value="1"/>
</dbReference>
<feature type="domain" description="Lipoxygenase" evidence="4">
    <location>
        <begin position="65"/>
        <end position="171"/>
    </location>
</feature>
<dbReference type="InterPro" id="IPR000907">
    <property type="entry name" value="LipOase"/>
</dbReference>
<gene>
    <name evidence="5" type="ORF">ANE_LOCUS12163</name>
</gene>
<name>A0A565BLF6_9BRAS</name>
<reference evidence="5" key="1">
    <citation type="submission" date="2019-07" db="EMBL/GenBank/DDBJ databases">
        <authorList>
            <person name="Dittberner H."/>
        </authorList>
    </citation>
    <scope>NUCLEOTIDE SEQUENCE [LARGE SCALE GENOMIC DNA]</scope>
</reference>
<evidence type="ECO:0000259" key="4">
    <source>
        <dbReference type="PROSITE" id="PS51393"/>
    </source>
</evidence>
<evidence type="ECO:0000256" key="1">
    <source>
        <dbReference type="ARBA" id="ARBA00022723"/>
    </source>
</evidence>
<dbReference type="SUPFAM" id="SSF48484">
    <property type="entry name" value="Lipoxigenase"/>
    <property type="match status" value="1"/>
</dbReference>
<dbReference type="GO" id="GO:0046872">
    <property type="term" value="F:metal ion binding"/>
    <property type="evidence" value="ECO:0007669"/>
    <property type="project" value="UniProtKB-KW"/>
</dbReference>
<protein>
    <recommendedName>
        <fullName evidence="4">Lipoxygenase domain-containing protein</fullName>
    </recommendedName>
</protein>
<organism evidence="5 6">
    <name type="scientific">Arabis nemorensis</name>
    <dbReference type="NCBI Taxonomy" id="586526"/>
    <lineage>
        <taxon>Eukaryota</taxon>
        <taxon>Viridiplantae</taxon>
        <taxon>Streptophyta</taxon>
        <taxon>Embryophyta</taxon>
        <taxon>Tracheophyta</taxon>
        <taxon>Spermatophyta</taxon>
        <taxon>Magnoliopsida</taxon>
        <taxon>eudicotyledons</taxon>
        <taxon>Gunneridae</taxon>
        <taxon>Pentapetalae</taxon>
        <taxon>rosids</taxon>
        <taxon>malvids</taxon>
        <taxon>Brassicales</taxon>
        <taxon>Brassicaceae</taxon>
        <taxon>Arabideae</taxon>
        <taxon>Arabis</taxon>
    </lineage>
</organism>
<dbReference type="GO" id="GO:0034440">
    <property type="term" value="P:lipid oxidation"/>
    <property type="evidence" value="ECO:0007669"/>
    <property type="project" value="InterPro"/>
</dbReference>
<evidence type="ECO:0000313" key="5">
    <source>
        <dbReference type="EMBL" id="VVB01719.1"/>
    </source>
</evidence>
<dbReference type="InterPro" id="IPR036226">
    <property type="entry name" value="LipOase_C_sf"/>
</dbReference>
<keyword evidence="2" id="KW-0223">Dioxygenase</keyword>
<dbReference type="OrthoDB" id="1701368at2759"/>
<dbReference type="Gene3D" id="1.20.245.10">
    <property type="entry name" value="Lipoxygenase-1, Domain 5"/>
    <property type="match status" value="1"/>
</dbReference>
<comment type="caution">
    <text evidence="5">The sequence shown here is derived from an EMBL/GenBank/DDBJ whole genome shotgun (WGS) entry which is preliminary data.</text>
</comment>
<dbReference type="GO" id="GO:0016702">
    <property type="term" value="F:oxidoreductase activity, acting on single donors with incorporation of molecular oxygen, incorporation of two atoms of oxygen"/>
    <property type="evidence" value="ECO:0007669"/>
    <property type="project" value="InterPro"/>
</dbReference>
<accession>A0A565BLF6</accession>
<dbReference type="AlphaFoldDB" id="A0A565BLF6"/>
<dbReference type="Pfam" id="PF00305">
    <property type="entry name" value="Lipoxygenase"/>
    <property type="match status" value="1"/>
</dbReference>